<dbReference type="GO" id="GO:0000287">
    <property type="term" value="F:magnesium ion binding"/>
    <property type="evidence" value="ECO:0007669"/>
    <property type="project" value="UniProtKB-UniRule"/>
</dbReference>
<evidence type="ECO:0000256" key="9">
    <source>
        <dbReference type="HAMAP-Rule" id="MF_00097"/>
    </source>
</evidence>
<comment type="catalytic activity">
    <reaction evidence="6 9 10">
        <text>4-methyl-5-(2-phosphooxyethyl)-thiazole + 4-amino-2-methyl-5-(diphosphooxymethyl)pyrimidine + H(+) = thiamine phosphate + diphosphate</text>
        <dbReference type="Rhea" id="RHEA:22328"/>
        <dbReference type="ChEBI" id="CHEBI:15378"/>
        <dbReference type="ChEBI" id="CHEBI:33019"/>
        <dbReference type="ChEBI" id="CHEBI:37575"/>
        <dbReference type="ChEBI" id="CHEBI:57841"/>
        <dbReference type="ChEBI" id="CHEBI:58296"/>
        <dbReference type="EC" id="2.5.1.3"/>
    </reaction>
</comment>
<feature type="binding site" evidence="9">
    <location>
        <position position="76"/>
    </location>
    <ligand>
        <name>Mg(2+)</name>
        <dbReference type="ChEBI" id="CHEBI:18420"/>
    </ligand>
</feature>
<dbReference type="FunFam" id="3.20.20.70:FF:000096">
    <property type="entry name" value="Thiamine-phosphate synthase"/>
    <property type="match status" value="1"/>
</dbReference>
<dbReference type="InterPro" id="IPR036206">
    <property type="entry name" value="ThiamineP_synth_sf"/>
</dbReference>
<dbReference type="CDD" id="cd00564">
    <property type="entry name" value="TMP_TenI"/>
    <property type="match status" value="1"/>
</dbReference>
<sequence>MVKLNKQCLDYRLYLVTDRTLMSQSSLIDTISQAIDGGITMLQLREKKLSSQAFLEEALAVKTLAKDRHIPLIINDRVDIALACQADGVHIGQNDLPLPVVRSLIGADKIIGVSVQTLDQAIIAEKQGADYLGVGAMFPTKTKEEAIIVDHETLAKICQNVSLPIILIGGMTQQTIPLFQHERINGFAIVSEIMTATETCHVTQKYRQLIDQQLLNKRGATCPFLDH</sequence>
<feature type="binding site" evidence="9">
    <location>
        <position position="114"/>
    </location>
    <ligand>
        <name>4-amino-2-methyl-5-(diphosphooxymethyl)pyrimidine</name>
        <dbReference type="ChEBI" id="CHEBI:57841"/>
    </ligand>
</feature>
<dbReference type="InterPro" id="IPR034291">
    <property type="entry name" value="TMP_synthase"/>
</dbReference>
<keyword evidence="5 9" id="KW-0784">Thiamine biosynthesis</keyword>
<evidence type="ECO:0000256" key="4">
    <source>
        <dbReference type="ARBA" id="ARBA00022842"/>
    </source>
</evidence>
<evidence type="ECO:0000256" key="5">
    <source>
        <dbReference type="ARBA" id="ARBA00022977"/>
    </source>
</evidence>
<dbReference type="InterPro" id="IPR013785">
    <property type="entry name" value="Aldolase_TIM"/>
</dbReference>
<dbReference type="Proteomes" id="UP001179647">
    <property type="component" value="Chromosome"/>
</dbReference>
<gene>
    <name evidence="9 13" type="primary">thiE</name>
    <name evidence="13" type="ORF">OL234_05990</name>
</gene>
<evidence type="ECO:0000313" key="13">
    <source>
        <dbReference type="EMBL" id="WEG72537.1"/>
    </source>
</evidence>
<dbReference type="Gene3D" id="3.20.20.70">
    <property type="entry name" value="Aldolase class I"/>
    <property type="match status" value="1"/>
</dbReference>
<dbReference type="PANTHER" id="PTHR20857">
    <property type="entry name" value="THIAMINE-PHOSPHATE PYROPHOSPHORYLASE"/>
    <property type="match status" value="1"/>
</dbReference>
<feature type="binding site" evidence="9">
    <location>
        <position position="95"/>
    </location>
    <ligand>
        <name>Mg(2+)</name>
        <dbReference type="ChEBI" id="CHEBI:18420"/>
    </ligand>
</feature>
<dbReference type="NCBIfam" id="TIGR00693">
    <property type="entry name" value="thiE"/>
    <property type="match status" value="1"/>
</dbReference>
<evidence type="ECO:0000313" key="14">
    <source>
        <dbReference type="Proteomes" id="UP001179647"/>
    </source>
</evidence>
<dbReference type="PANTHER" id="PTHR20857:SF23">
    <property type="entry name" value="THIAMINE BIOSYNTHETIC BIFUNCTIONAL ENZYME"/>
    <property type="match status" value="1"/>
</dbReference>
<feature type="binding site" evidence="9">
    <location>
        <begin position="43"/>
        <end position="47"/>
    </location>
    <ligand>
        <name>4-amino-2-methyl-5-(diphosphooxymethyl)pyrimidine</name>
        <dbReference type="ChEBI" id="CHEBI:57841"/>
    </ligand>
</feature>
<organism evidence="13 14">
    <name type="scientific">Vagococcus intermedius</name>
    <dbReference type="NCBI Taxonomy" id="2991418"/>
    <lineage>
        <taxon>Bacteria</taxon>
        <taxon>Bacillati</taxon>
        <taxon>Bacillota</taxon>
        <taxon>Bacilli</taxon>
        <taxon>Lactobacillales</taxon>
        <taxon>Enterococcaceae</taxon>
        <taxon>Vagococcus</taxon>
    </lineage>
</organism>
<evidence type="ECO:0000256" key="11">
    <source>
        <dbReference type="RuleBase" id="RU004253"/>
    </source>
</evidence>
<dbReference type="GO" id="GO:0009229">
    <property type="term" value="P:thiamine diphosphate biosynthetic process"/>
    <property type="evidence" value="ECO:0007669"/>
    <property type="project" value="UniProtKB-UniRule"/>
</dbReference>
<evidence type="ECO:0000256" key="6">
    <source>
        <dbReference type="ARBA" id="ARBA00047334"/>
    </source>
</evidence>
<dbReference type="Pfam" id="PF02581">
    <property type="entry name" value="TMP-TENI"/>
    <property type="match status" value="1"/>
</dbReference>
<name>A0AAF0CTG8_9ENTE</name>
<dbReference type="KEGG" id="vie:OL234_05990"/>
<comment type="function">
    <text evidence="9">Condenses 4-methyl-5-(beta-hydroxyethyl)thiazole monophosphate (THZ-P) and 2-methyl-4-amino-5-hydroxymethyl pyrimidine pyrophosphate (HMP-PP) to form thiamine monophosphate (TMP).</text>
</comment>
<dbReference type="GO" id="GO:0004789">
    <property type="term" value="F:thiamine-phosphate diphosphorylase activity"/>
    <property type="evidence" value="ECO:0007669"/>
    <property type="project" value="UniProtKB-UniRule"/>
</dbReference>
<evidence type="ECO:0000256" key="10">
    <source>
        <dbReference type="RuleBase" id="RU003826"/>
    </source>
</evidence>
<dbReference type="GO" id="GO:0009228">
    <property type="term" value="P:thiamine biosynthetic process"/>
    <property type="evidence" value="ECO:0007669"/>
    <property type="project" value="UniProtKB-KW"/>
</dbReference>
<comment type="pathway">
    <text evidence="1 9 11">Cofactor biosynthesis; thiamine diphosphate biosynthesis; thiamine phosphate from 4-amino-2-methyl-5-diphosphomethylpyrimidine and 4-methyl-5-(2-phosphoethyl)-thiazole: step 1/1.</text>
</comment>
<comment type="similarity">
    <text evidence="9 10">Belongs to the thiamine-phosphate synthase family.</text>
</comment>
<dbReference type="EMBL" id="CP110232">
    <property type="protein sequence ID" value="WEG72537.1"/>
    <property type="molecule type" value="Genomic_DNA"/>
</dbReference>
<evidence type="ECO:0000259" key="12">
    <source>
        <dbReference type="Pfam" id="PF02581"/>
    </source>
</evidence>
<dbReference type="EC" id="2.5.1.3" evidence="9"/>
<feature type="domain" description="Thiamine phosphate synthase/TenI" evidence="12">
    <location>
        <begin position="13"/>
        <end position="193"/>
    </location>
</feature>
<evidence type="ECO:0000256" key="1">
    <source>
        <dbReference type="ARBA" id="ARBA00005165"/>
    </source>
</evidence>
<dbReference type="InterPro" id="IPR022998">
    <property type="entry name" value="ThiamineP_synth_TenI"/>
</dbReference>
<comment type="catalytic activity">
    <reaction evidence="7 9 10">
        <text>2-(2-carboxy-4-methylthiazol-5-yl)ethyl phosphate + 4-amino-2-methyl-5-(diphosphooxymethyl)pyrimidine + 2 H(+) = thiamine phosphate + CO2 + diphosphate</text>
        <dbReference type="Rhea" id="RHEA:47848"/>
        <dbReference type="ChEBI" id="CHEBI:15378"/>
        <dbReference type="ChEBI" id="CHEBI:16526"/>
        <dbReference type="ChEBI" id="CHEBI:33019"/>
        <dbReference type="ChEBI" id="CHEBI:37575"/>
        <dbReference type="ChEBI" id="CHEBI:57841"/>
        <dbReference type="ChEBI" id="CHEBI:62890"/>
        <dbReference type="EC" id="2.5.1.3"/>
    </reaction>
</comment>
<evidence type="ECO:0000256" key="8">
    <source>
        <dbReference type="ARBA" id="ARBA00047883"/>
    </source>
</evidence>
<comment type="catalytic activity">
    <reaction evidence="8 9 10">
        <text>2-[(2R,5Z)-2-carboxy-4-methylthiazol-5(2H)-ylidene]ethyl phosphate + 4-amino-2-methyl-5-(diphosphooxymethyl)pyrimidine + 2 H(+) = thiamine phosphate + CO2 + diphosphate</text>
        <dbReference type="Rhea" id="RHEA:47844"/>
        <dbReference type="ChEBI" id="CHEBI:15378"/>
        <dbReference type="ChEBI" id="CHEBI:16526"/>
        <dbReference type="ChEBI" id="CHEBI:33019"/>
        <dbReference type="ChEBI" id="CHEBI:37575"/>
        <dbReference type="ChEBI" id="CHEBI:57841"/>
        <dbReference type="ChEBI" id="CHEBI:62899"/>
        <dbReference type="EC" id="2.5.1.3"/>
    </reaction>
</comment>
<feature type="binding site" evidence="9">
    <location>
        <begin position="190"/>
        <end position="191"/>
    </location>
    <ligand>
        <name>2-[(2R,5Z)-2-carboxy-4-methylthiazol-5(2H)-ylidene]ethyl phosphate</name>
        <dbReference type="ChEBI" id="CHEBI:62899"/>
    </ligand>
</feature>
<comment type="cofactor">
    <cofactor evidence="9">
        <name>Mg(2+)</name>
        <dbReference type="ChEBI" id="CHEBI:18420"/>
    </cofactor>
    <text evidence="9">Binds 1 Mg(2+) ion per subunit.</text>
</comment>
<dbReference type="GO" id="GO:0005737">
    <property type="term" value="C:cytoplasm"/>
    <property type="evidence" value="ECO:0007669"/>
    <property type="project" value="TreeGrafter"/>
</dbReference>
<keyword evidence="4 9" id="KW-0460">Magnesium</keyword>
<keyword evidence="2 9" id="KW-0808">Transferase</keyword>
<dbReference type="HAMAP" id="MF_00097">
    <property type="entry name" value="TMP_synthase"/>
    <property type="match status" value="1"/>
</dbReference>
<feature type="binding site" evidence="9">
    <location>
        <position position="170"/>
    </location>
    <ligand>
        <name>2-[(2R,5Z)-2-carboxy-4-methylthiazol-5(2H)-ylidene]ethyl phosphate</name>
        <dbReference type="ChEBI" id="CHEBI:62899"/>
    </ligand>
</feature>
<keyword evidence="3 9" id="KW-0479">Metal-binding</keyword>
<evidence type="ECO:0000256" key="2">
    <source>
        <dbReference type="ARBA" id="ARBA00022679"/>
    </source>
</evidence>
<proteinExistence type="inferred from homology"/>
<accession>A0AAF0CTG8</accession>
<dbReference type="RefSeq" id="WP_275468338.1">
    <property type="nucleotide sequence ID" value="NZ_CP110232.1"/>
</dbReference>
<evidence type="ECO:0000256" key="7">
    <source>
        <dbReference type="ARBA" id="ARBA00047851"/>
    </source>
</evidence>
<dbReference type="AlphaFoldDB" id="A0AAF0CTG8"/>
<feature type="binding site" evidence="9">
    <location>
        <position position="143"/>
    </location>
    <ligand>
        <name>4-amino-2-methyl-5-(diphosphooxymethyl)pyrimidine</name>
        <dbReference type="ChEBI" id="CHEBI:57841"/>
    </ligand>
</feature>
<reference evidence="13" key="1">
    <citation type="submission" date="2022-10" db="EMBL/GenBank/DDBJ databases">
        <title>Vagococcus sp. isolated from poultry meat.</title>
        <authorList>
            <person name="Johansson P."/>
            <person name="Bjorkroth J."/>
        </authorList>
    </citation>
    <scope>NUCLEOTIDE SEQUENCE</scope>
    <source>
        <strain evidence="13">STAA11</strain>
    </source>
</reference>
<dbReference type="SUPFAM" id="SSF51391">
    <property type="entry name" value="Thiamin phosphate synthase"/>
    <property type="match status" value="1"/>
</dbReference>
<feature type="binding site" evidence="9">
    <location>
        <position position="75"/>
    </location>
    <ligand>
        <name>4-amino-2-methyl-5-(diphosphooxymethyl)pyrimidine</name>
        <dbReference type="ChEBI" id="CHEBI:57841"/>
    </ligand>
</feature>
<protein>
    <recommendedName>
        <fullName evidence="9">Thiamine-phosphate synthase</fullName>
        <shortName evidence="9">TP synthase</shortName>
        <shortName evidence="9">TPS</shortName>
        <ecNumber evidence="9">2.5.1.3</ecNumber>
    </recommendedName>
    <alternativeName>
        <fullName evidence="9">Thiamine-phosphate pyrophosphorylase</fullName>
        <shortName evidence="9">TMP pyrophosphorylase</shortName>
        <shortName evidence="9">TMP-PPase</shortName>
    </alternativeName>
</protein>
<keyword evidence="14" id="KW-1185">Reference proteome</keyword>
<evidence type="ECO:0000256" key="3">
    <source>
        <dbReference type="ARBA" id="ARBA00022723"/>
    </source>
</evidence>
<feature type="binding site" evidence="9">
    <location>
        <begin position="140"/>
        <end position="142"/>
    </location>
    <ligand>
        <name>2-[(2R,5Z)-2-carboxy-4-methylthiazol-5(2H)-ylidene]ethyl phosphate</name>
        <dbReference type="ChEBI" id="CHEBI:62899"/>
    </ligand>
</feature>